<dbReference type="Proteomes" id="UP000269801">
    <property type="component" value="Unassembled WGS sequence"/>
</dbReference>
<evidence type="ECO:0000313" key="2">
    <source>
        <dbReference type="Proteomes" id="UP000269801"/>
    </source>
</evidence>
<name>A0A3M5BP12_PSESS</name>
<sequence length="105" mass="11205">MRGVSPTPAVEVVLVQPSHVRCCCSPRTRLANVVASCGEGQVEHTMPLLQLDGLIEAVSAALRPFSRLYPARVTSPTTLIGCWPDPPALLPPTQVIPSFPPCFST</sequence>
<dbReference type="EMBL" id="RBSL01000234">
    <property type="protein sequence ID" value="RMS26463.1"/>
    <property type="molecule type" value="Genomic_DNA"/>
</dbReference>
<protein>
    <submittedName>
        <fullName evidence="1">Uncharacterized protein</fullName>
    </submittedName>
</protein>
<dbReference type="AlphaFoldDB" id="A0A3M5BP12"/>
<evidence type="ECO:0000313" key="1">
    <source>
        <dbReference type="EMBL" id="RMS26463.1"/>
    </source>
</evidence>
<reference evidence="1 2" key="1">
    <citation type="submission" date="2018-08" db="EMBL/GenBank/DDBJ databases">
        <title>Recombination of ecologically and evolutionarily significant loci maintains genetic cohesion in the Pseudomonas syringae species complex.</title>
        <authorList>
            <person name="Dillon M."/>
            <person name="Thakur S."/>
            <person name="Almeida R.N.D."/>
            <person name="Weir B.S."/>
            <person name="Guttman D.S."/>
        </authorList>
    </citation>
    <scope>NUCLEOTIDE SEQUENCE [LARGE SCALE GENOMIC DNA]</scope>
    <source>
        <strain evidence="1 2">ICMP 13685</strain>
    </source>
</reference>
<comment type="caution">
    <text evidence="1">The sequence shown here is derived from an EMBL/GenBank/DDBJ whole genome shotgun (WGS) entry which is preliminary data.</text>
</comment>
<organism evidence="1 2">
    <name type="scientific">Pseudomonas savastanoi</name>
    <name type="common">Pseudomonas syringae pv. savastanoi</name>
    <dbReference type="NCBI Taxonomy" id="29438"/>
    <lineage>
        <taxon>Bacteria</taxon>
        <taxon>Pseudomonadati</taxon>
        <taxon>Pseudomonadota</taxon>
        <taxon>Gammaproteobacteria</taxon>
        <taxon>Pseudomonadales</taxon>
        <taxon>Pseudomonadaceae</taxon>
        <taxon>Pseudomonas</taxon>
    </lineage>
</organism>
<gene>
    <name evidence="1" type="ORF">ALP70_200159</name>
</gene>
<accession>A0A3M5BP12</accession>
<proteinExistence type="predicted"/>